<dbReference type="AlphaFoldDB" id="A0A9N9ANS7"/>
<feature type="region of interest" description="Disordered" evidence="2">
    <location>
        <begin position="481"/>
        <end position="521"/>
    </location>
</feature>
<evidence type="ECO:0000256" key="1">
    <source>
        <dbReference type="ARBA" id="ARBA00010098"/>
    </source>
</evidence>
<evidence type="ECO:0000313" key="4">
    <source>
        <dbReference type="EMBL" id="CAG8537406.1"/>
    </source>
</evidence>
<accession>A0A9N9ANS7</accession>
<dbReference type="GO" id="GO:0001181">
    <property type="term" value="F:RNA polymerase I general transcription initiation factor activity"/>
    <property type="evidence" value="ECO:0007669"/>
    <property type="project" value="InterPro"/>
</dbReference>
<dbReference type="InterPro" id="IPR007991">
    <property type="entry name" value="RNA_pol_I_trans_ini_fac_RRN3"/>
</dbReference>
<feature type="domain" description="Something about silencing protein 4" evidence="3">
    <location>
        <begin position="614"/>
        <end position="701"/>
    </location>
</feature>
<feature type="region of interest" description="Disordered" evidence="2">
    <location>
        <begin position="701"/>
        <end position="789"/>
    </location>
</feature>
<comment type="caution">
    <text evidence="4">The sequence shown here is derived from an EMBL/GenBank/DDBJ whole genome shotgun (WGS) entry which is preliminary data.</text>
</comment>
<feature type="compositionally biased region" description="Polar residues" evidence="2">
    <location>
        <begin position="780"/>
        <end position="789"/>
    </location>
</feature>
<evidence type="ECO:0000259" key="3">
    <source>
        <dbReference type="Pfam" id="PF15460"/>
    </source>
</evidence>
<evidence type="ECO:0000313" key="5">
    <source>
        <dbReference type="Proteomes" id="UP000789508"/>
    </source>
</evidence>
<dbReference type="Pfam" id="PF05327">
    <property type="entry name" value="RRN3"/>
    <property type="match status" value="3"/>
</dbReference>
<dbReference type="GO" id="GO:0006361">
    <property type="term" value="P:transcription initiation at RNA polymerase I promoter"/>
    <property type="evidence" value="ECO:0007669"/>
    <property type="project" value="InterPro"/>
</dbReference>
<gene>
    <name evidence="4" type="ORF">ALEPTO_LOCUS5239</name>
</gene>
<name>A0A9N9ANS7_9GLOM</name>
<organism evidence="4 5">
    <name type="scientific">Ambispora leptoticha</name>
    <dbReference type="NCBI Taxonomy" id="144679"/>
    <lineage>
        <taxon>Eukaryota</taxon>
        <taxon>Fungi</taxon>
        <taxon>Fungi incertae sedis</taxon>
        <taxon>Mucoromycota</taxon>
        <taxon>Glomeromycotina</taxon>
        <taxon>Glomeromycetes</taxon>
        <taxon>Archaeosporales</taxon>
        <taxon>Ambisporaceae</taxon>
        <taxon>Ambispora</taxon>
    </lineage>
</organism>
<protein>
    <submittedName>
        <fullName evidence="4">1535_t:CDS:1</fullName>
    </submittedName>
</protein>
<feature type="compositionally biased region" description="Low complexity" evidence="2">
    <location>
        <begin position="750"/>
        <end position="770"/>
    </location>
</feature>
<dbReference type="Proteomes" id="UP000789508">
    <property type="component" value="Unassembled WGS sequence"/>
</dbReference>
<comment type="similarity">
    <text evidence="1">Belongs to the RRN3 family.</text>
</comment>
<dbReference type="PANTHER" id="PTHR12790:SF0">
    <property type="entry name" value="RNA POLYMERASE I-SPECIFIC TRANSCRIPTION INITIATION FACTOR RRN3-RELATED"/>
    <property type="match status" value="1"/>
</dbReference>
<feature type="compositionally biased region" description="Low complexity" evidence="2">
    <location>
        <begin position="498"/>
        <end position="507"/>
    </location>
</feature>
<keyword evidence="5" id="KW-1185">Reference proteome</keyword>
<proteinExistence type="inferred from homology"/>
<dbReference type="OrthoDB" id="2555515at2759"/>
<dbReference type="PANTHER" id="PTHR12790">
    <property type="entry name" value="TRANSCRIPTION INITIATION FACTOR IA RRN3"/>
    <property type="match status" value="1"/>
</dbReference>
<dbReference type="EMBL" id="CAJVPS010001421">
    <property type="protein sequence ID" value="CAG8537406.1"/>
    <property type="molecule type" value="Genomic_DNA"/>
</dbReference>
<dbReference type="GO" id="GO:0005634">
    <property type="term" value="C:nucleus"/>
    <property type="evidence" value="ECO:0007669"/>
    <property type="project" value="TreeGrafter"/>
</dbReference>
<evidence type="ECO:0000256" key="2">
    <source>
        <dbReference type="SAM" id="MobiDB-lite"/>
    </source>
</evidence>
<reference evidence="4" key="1">
    <citation type="submission" date="2021-06" db="EMBL/GenBank/DDBJ databases">
        <authorList>
            <person name="Kallberg Y."/>
            <person name="Tangrot J."/>
            <person name="Rosling A."/>
        </authorList>
    </citation>
    <scope>NUCLEOTIDE SEQUENCE</scope>
    <source>
        <strain evidence="4">FL130A</strain>
    </source>
</reference>
<dbReference type="Pfam" id="PF15460">
    <property type="entry name" value="SAS4"/>
    <property type="match status" value="1"/>
</dbReference>
<dbReference type="InterPro" id="IPR029184">
    <property type="entry name" value="Sas4_dom"/>
</dbReference>
<dbReference type="GO" id="GO:0001042">
    <property type="term" value="F:RNA polymerase I core binding"/>
    <property type="evidence" value="ECO:0007669"/>
    <property type="project" value="TreeGrafter"/>
</dbReference>
<sequence>MPSASVPLPAISLYPDSGKIPWNNLSLKNFEGKYEFSGESDSFNQKVEIEIKFFAKAFNQKKLGDSNDYEFIIETFKKFGNSNDSLSLEKKRQWIVSLTHNISHLDTSFRPLVKAVLGIVWIIFDEDTLHAFIIFIRTLISTHSCYAVEALNMTAEIQGSLLEVEEMEDEMEFFNLDYNPGAITKKSKNNNEETLKKKNQVDEKNTFTDSENLFDMELDEESDDSESENRQFLEQFLTSLYSTLWNESHPQGEKISSVLYLGSLVARANFMDETAVRSSALMYIFCFRWKDLILKEEGETQEQMIYRLKRSPKNSDLNWCEEIREFDRLITSKFEPLKFAKISNSLNFMSCYTLLTNGQQFIVPSSRITNDQDYHNYGNYEGNDQFTFFPFDPFRLKTSSCYIKKIYREWEELPFIDNLESIPNSDVTISSHKISHDTMEESKFMSTSRLSLCLRIRQRKLYYTLLRIQIYIKMIEDNSNNSKSTNKKFFSKEKEVSSNEASTNSTSEMRHTSATTGKKRILPPRKFGPLAGVTSSDSLLENDSNTFYLSPEDFILITNKESDLQGCETIDEANNMMEVEQSTNEVSEPLFKPFVEDLESGLRSKTQEEEILPEKYEKRHRKFELSEKKLKNRERERLTYERYQQQLAVEKLRNMEMNRLIPIAALRTESSNTIDANDIEIMHKKLLREAEDTLKRYDELGLGGKKRKPDFPTSSGETTESEATKSPGEVINSKKQKQRRKDSITSSEDVTSNSNTSSKKLKLKVSSNKNKNTDDNSSKQLRNSISTSASLSNIPENEIDLIDLGEPTGITTFIKPNTPMPTGYRKSTRSALAFGTKLPVALSKKLNFELPEDEFGDLLRQREEYRAANPDT</sequence>